<dbReference type="Proteomes" id="UP000717696">
    <property type="component" value="Unassembled WGS sequence"/>
</dbReference>
<feature type="domain" description="Azaphilone pigments biosynthesis cluster protein L N-terminal" evidence="1">
    <location>
        <begin position="1"/>
        <end position="138"/>
    </location>
</feature>
<gene>
    <name evidence="2" type="ORF">B0J13DRAFT_62449</name>
</gene>
<evidence type="ECO:0000313" key="3">
    <source>
        <dbReference type="Proteomes" id="UP000717696"/>
    </source>
</evidence>
<accession>A0A9P9J2Z3</accession>
<comment type="caution">
    <text evidence="2">The sequence shown here is derived from an EMBL/GenBank/DDBJ whole genome shotgun (WGS) entry which is preliminary data.</text>
</comment>
<name>A0A9P9J2Z3_9HYPO</name>
<keyword evidence="3" id="KW-1185">Reference proteome</keyword>
<protein>
    <recommendedName>
        <fullName evidence="1">Azaphilone pigments biosynthesis cluster protein L N-terminal domain-containing protein</fullName>
    </recommendedName>
</protein>
<evidence type="ECO:0000259" key="1">
    <source>
        <dbReference type="Pfam" id="PF17111"/>
    </source>
</evidence>
<organism evidence="2 3">
    <name type="scientific">Dactylonectria estremocensis</name>
    <dbReference type="NCBI Taxonomy" id="1079267"/>
    <lineage>
        <taxon>Eukaryota</taxon>
        <taxon>Fungi</taxon>
        <taxon>Dikarya</taxon>
        <taxon>Ascomycota</taxon>
        <taxon>Pezizomycotina</taxon>
        <taxon>Sordariomycetes</taxon>
        <taxon>Hypocreomycetidae</taxon>
        <taxon>Hypocreales</taxon>
        <taxon>Nectriaceae</taxon>
        <taxon>Dactylonectria</taxon>
    </lineage>
</organism>
<dbReference type="Pfam" id="PF17111">
    <property type="entry name" value="PigL_N"/>
    <property type="match status" value="1"/>
</dbReference>
<dbReference type="EMBL" id="JAGMUU010000013">
    <property type="protein sequence ID" value="KAH7140210.1"/>
    <property type="molecule type" value="Genomic_DNA"/>
</dbReference>
<dbReference type="OrthoDB" id="524326at2759"/>
<sequence>MDPLSIVTASLSLATGITKASLTVSQFAREFRDSAEDIDALSKEIQALAAVLDPLTRSLTRRHACPLPEALVLQVDNTMSGCIVVLAQIEETIQKYQHDRIWTLAKWVIFGKDDALKLRESLEAYTMALSIGLHAISL</sequence>
<proteinExistence type="predicted"/>
<evidence type="ECO:0000313" key="2">
    <source>
        <dbReference type="EMBL" id="KAH7140210.1"/>
    </source>
</evidence>
<reference evidence="2" key="1">
    <citation type="journal article" date="2021" name="Nat. Commun.">
        <title>Genetic determinants of endophytism in the Arabidopsis root mycobiome.</title>
        <authorList>
            <person name="Mesny F."/>
            <person name="Miyauchi S."/>
            <person name="Thiergart T."/>
            <person name="Pickel B."/>
            <person name="Atanasova L."/>
            <person name="Karlsson M."/>
            <person name="Huettel B."/>
            <person name="Barry K.W."/>
            <person name="Haridas S."/>
            <person name="Chen C."/>
            <person name="Bauer D."/>
            <person name="Andreopoulos W."/>
            <person name="Pangilinan J."/>
            <person name="LaButti K."/>
            <person name="Riley R."/>
            <person name="Lipzen A."/>
            <person name="Clum A."/>
            <person name="Drula E."/>
            <person name="Henrissat B."/>
            <person name="Kohler A."/>
            <person name="Grigoriev I.V."/>
            <person name="Martin F.M."/>
            <person name="Hacquard S."/>
        </authorList>
    </citation>
    <scope>NUCLEOTIDE SEQUENCE</scope>
    <source>
        <strain evidence="2">MPI-CAGE-AT-0021</strain>
    </source>
</reference>
<dbReference type="AlphaFoldDB" id="A0A9P9J2Z3"/>
<dbReference type="InterPro" id="IPR031348">
    <property type="entry name" value="PigL_N"/>
</dbReference>